<comment type="caution">
    <text evidence="6">The sequence shown here is derived from an EMBL/GenBank/DDBJ whole genome shotgun (WGS) entry which is preliminary data.</text>
</comment>
<dbReference type="InterPro" id="IPR017871">
    <property type="entry name" value="ABC_transporter-like_CS"/>
</dbReference>
<dbReference type="GO" id="GO:0005524">
    <property type="term" value="F:ATP binding"/>
    <property type="evidence" value="ECO:0007669"/>
    <property type="project" value="UniProtKB-KW"/>
</dbReference>
<reference evidence="6" key="1">
    <citation type="submission" date="2020-12" db="EMBL/GenBank/DDBJ databases">
        <title>M. sibirica DSM 26468T genome.</title>
        <authorList>
            <person name="Thieme N."/>
            <person name="Rettenmaier R."/>
            <person name="Zverlov V."/>
            <person name="Liebl W."/>
        </authorList>
    </citation>
    <scope>NUCLEOTIDE SEQUENCE</scope>
    <source>
        <strain evidence="6">DSM 26468</strain>
    </source>
</reference>
<feature type="domain" description="ABC transporter" evidence="5">
    <location>
        <begin position="4"/>
        <end position="244"/>
    </location>
</feature>
<dbReference type="GO" id="GO:0098796">
    <property type="term" value="C:membrane protein complex"/>
    <property type="evidence" value="ECO:0007669"/>
    <property type="project" value="UniProtKB-ARBA"/>
</dbReference>
<keyword evidence="4 6" id="KW-0067">ATP-binding</keyword>
<evidence type="ECO:0000313" key="6">
    <source>
        <dbReference type="EMBL" id="MBH1940218.1"/>
    </source>
</evidence>
<dbReference type="AlphaFoldDB" id="A0A8J7KZH6"/>
<gene>
    <name evidence="6" type="ORF">I5677_04820</name>
</gene>
<evidence type="ECO:0000256" key="2">
    <source>
        <dbReference type="ARBA" id="ARBA00022448"/>
    </source>
</evidence>
<evidence type="ECO:0000256" key="1">
    <source>
        <dbReference type="ARBA" id="ARBA00005417"/>
    </source>
</evidence>
<comment type="similarity">
    <text evidence="1">Belongs to the ABC transporter superfamily.</text>
</comment>
<dbReference type="InterPro" id="IPR003593">
    <property type="entry name" value="AAA+_ATPase"/>
</dbReference>
<dbReference type="Proteomes" id="UP000623269">
    <property type="component" value="Unassembled WGS sequence"/>
</dbReference>
<dbReference type="RefSeq" id="WP_197660434.1">
    <property type="nucleotide sequence ID" value="NZ_JAEAGR010000003.1"/>
</dbReference>
<dbReference type="CDD" id="cd03255">
    <property type="entry name" value="ABC_MJ0796_LolCDE_FtsE"/>
    <property type="match status" value="1"/>
</dbReference>
<name>A0A8J7KZH6_9FIRM</name>
<evidence type="ECO:0000256" key="3">
    <source>
        <dbReference type="ARBA" id="ARBA00022741"/>
    </source>
</evidence>
<keyword evidence="3" id="KW-0547">Nucleotide-binding</keyword>
<evidence type="ECO:0000256" key="4">
    <source>
        <dbReference type="ARBA" id="ARBA00022840"/>
    </source>
</evidence>
<keyword evidence="2" id="KW-0813">Transport</keyword>
<dbReference type="GO" id="GO:0016887">
    <property type="term" value="F:ATP hydrolysis activity"/>
    <property type="evidence" value="ECO:0007669"/>
    <property type="project" value="InterPro"/>
</dbReference>
<organism evidence="6 7">
    <name type="scientific">Mobilitalea sibirica</name>
    <dbReference type="NCBI Taxonomy" id="1462919"/>
    <lineage>
        <taxon>Bacteria</taxon>
        <taxon>Bacillati</taxon>
        <taxon>Bacillota</taxon>
        <taxon>Clostridia</taxon>
        <taxon>Lachnospirales</taxon>
        <taxon>Lachnospiraceae</taxon>
        <taxon>Mobilitalea</taxon>
    </lineage>
</organism>
<dbReference type="PANTHER" id="PTHR42798">
    <property type="entry name" value="LIPOPROTEIN-RELEASING SYSTEM ATP-BINDING PROTEIN LOLD"/>
    <property type="match status" value="1"/>
</dbReference>
<dbReference type="SMART" id="SM00382">
    <property type="entry name" value="AAA"/>
    <property type="match status" value="1"/>
</dbReference>
<keyword evidence="7" id="KW-1185">Reference proteome</keyword>
<dbReference type="InterPro" id="IPR027417">
    <property type="entry name" value="P-loop_NTPase"/>
</dbReference>
<dbReference type="EMBL" id="JAEAGR010000003">
    <property type="protein sequence ID" value="MBH1940218.1"/>
    <property type="molecule type" value="Genomic_DNA"/>
</dbReference>
<evidence type="ECO:0000313" key="7">
    <source>
        <dbReference type="Proteomes" id="UP000623269"/>
    </source>
</evidence>
<dbReference type="FunFam" id="3.40.50.300:FF:000032">
    <property type="entry name" value="Export ABC transporter ATP-binding protein"/>
    <property type="match status" value="1"/>
</dbReference>
<evidence type="ECO:0000259" key="5">
    <source>
        <dbReference type="PROSITE" id="PS50893"/>
    </source>
</evidence>
<proteinExistence type="inferred from homology"/>
<accession>A0A8J7KZH6</accession>
<dbReference type="Gene3D" id="3.40.50.300">
    <property type="entry name" value="P-loop containing nucleotide triphosphate hydrolases"/>
    <property type="match status" value="1"/>
</dbReference>
<dbReference type="InterPro" id="IPR003439">
    <property type="entry name" value="ABC_transporter-like_ATP-bd"/>
</dbReference>
<dbReference type="SUPFAM" id="SSF52540">
    <property type="entry name" value="P-loop containing nucleoside triphosphate hydrolases"/>
    <property type="match status" value="1"/>
</dbReference>
<dbReference type="InterPro" id="IPR017911">
    <property type="entry name" value="MacB-like_ATP-bd"/>
</dbReference>
<dbReference type="PROSITE" id="PS00211">
    <property type="entry name" value="ABC_TRANSPORTER_1"/>
    <property type="match status" value="1"/>
</dbReference>
<protein>
    <submittedName>
        <fullName evidence="6">ABC transporter ATP-binding protein</fullName>
    </submittedName>
</protein>
<sequence>MALLEVKNLKKIYTTRFGGNKVQALTNVTFSVEVGEFVAIMGESGSGKTTLLNIMASLDKPTGGAVILADKNMAEIKQKEICAFRRDNLGFVFQDFNLLDTLSLRDNIFLPLVLAGNSYELMNERLLPLAKKLAIEDILDKFPYEVSGGQKQRAAVARALITKPQIVLADEPTGALDSKAANKLLNIFADINKDGQTILMVTHSIQAASRANRVLFIKDGSVFNQIFRGNHSNDQMYHMISDTLSVLQTGNLGEDASETETVACEMTSVFVGAEV</sequence>
<dbReference type="GO" id="GO:0022857">
    <property type="term" value="F:transmembrane transporter activity"/>
    <property type="evidence" value="ECO:0007669"/>
    <property type="project" value="UniProtKB-ARBA"/>
</dbReference>
<dbReference type="PROSITE" id="PS50893">
    <property type="entry name" value="ABC_TRANSPORTER_2"/>
    <property type="match status" value="1"/>
</dbReference>
<dbReference type="Pfam" id="PF00005">
    <property type="entry name" value="ABC_tran"/>
    <property type="match status" value="1"/>
</dbReference>
<dbReference type="PANTHER" id="PTHR42798:SF7">
    <property type="entry name" value="ALPHA-D-RIBOSE 1-METHYLPHOSPHONATE 5-TRIPHOSPHATE SYNTHASE SUBUNIT PHNL"/>
    <property type="match status" value="1"/>
</dbReference>